<protein>
    <recommendedName>
        <fullName evidence="1">Metallo-beta-lactamase domain-containing protein</fullName>
    </recommendedName>
</protein>
<gene>
    <name evidence="2" type="ORF">CBR_g162</name>
</gene>
<comment type="caution">
    <text evidence="2">The sequence shown here is derived from an EMBL/GenBank/DDBJ whole genome shotgun (WGS) entry which is preliminary data.</text>
</comment>
<dbReference type="Pfam" id="PF00753">
    <property type="entry name" value="Lactamase_B"/>
    <property type="match status" value="1"/>
</dbReference>
<evidence type="ECO:0000313" key="3">
    <source>
        <dbReference type="Proteomes" id="UP000265515"/>
    </source>
</evidence>
<name>A0A388JM20_CHABU</name>
<dbReference type="SMART" id="SM00849">
    <property type="entry name" value="Lactamase_B"/>
    <property type="match status" value="1"/>
</dbReference>
<keyword evidence="3" id="KW-1185">Reference proteome</keyword>
<organism evidence="2 3">
    <name type="scientific">Chara braunii</name>
    <name type="common">Braun's stonewort</name>
    <dbReference type="NCBI Taxonomy" id="69332"/>
    <lineage>
        <taxon>Eukaryota</taxon>
        <taxon>Viridiplantae</taxon>
        <taxon>Streptophyta</taxon>
        <taxon>Charophyceae</taxon>
        <taxon>Charales</taxon>
        <taxon>Characeae</taxon>
        <taxon>Chara</taxon>
    </lineage>
</organism>
<dbReference type="SUPFAM" id="SSF56281">
    <property type="entry name" value="Metallo-hydrolase/oxidoreductase"/>
    <property type="match status" value="1"/>
</dbReference>
<dbReference type="OMA" id="FDIVAYV"/>
<dbReference type="AlphaFoldDB" id="A0A388JM20"/>
<dbReference type="Proteomes" id="UP000265515">
    <property type="component" value="Unassembled WGS sequence"/>
</dbReference>
<dbReference type="Gene3D" id="3.60.15.10">
    <property type="entry name" value="Ribonuclease Z/Hydroxyacylglutathione hydrolase-like"/>
    <property type="match status" value="1"/>
</dbReference>
<dbReference type="STRING" id="69332.A0A388JM20"/>
<dbReference type="OrthoDB" id="17458at2759"/>
<dbReference type="Gene3D" id="1.10.10.10">
    <property type="entry name" value="Winged helix-like DNA-binding domain superfamily/Winged helix DNA-binding domain"/>
    <property type="match status" value="1"/>
</dbReference>
<dbReference type="PANTHER" id="PTHR23131:SF0">
    <property type="entry name" value="ENDORIBONUCLEASE LACTB2"/>
    <property type="match status" value="1"/>
</dbReference>
<accession>A0A388JM20</accession>
<dbReference type="InterPro" id="IPR036866">
    <property type="entry name" value="RibonucZ/Hydroxyglut_hydro"/>
</dbReference>
<dbReference type="PANTHER" id="PTHR23131">
    <property type="entry name" value="ENDORIBONUCLEASE LACTB2"/>
    <property type="match status" value="1"/>
</dbReference>
<dbReference type="Gramene" id="GBG58762">
    <property type="protein sequence ID" value="GBG58762"/>
    <property type="gene ID" value="CBR_g162"/>
</dbReference>
<evidence type="ECO:0000313" key="2">
    <source>
        <dbReference type="EMBL" id="GBG58762.1"/>
    </source>
</evidence>
<dbReference type="EMBL" id="BFEA01000001">
    <property type="protein sequence ID" value="GBG58762.1"/>
    <property type="molecule type" value="Genomic_DNA"/>
</dbReference>
<reference evidence="2 3" key="1">
    <citation type="journal article" date="2018" name="Cell">
        <title>The Chara Genome: Secondary Complexity and Implications for Plant Terrestrialization.</title>
        <authorList>
            <person name="Nishiyama T."/>
            <person name="Sakayama H."/>
            <person name="Vries J.D."/>
            <person name="Buschmann H."/>
            <person name="Saint-Marcoux D."/>
            <person name="Ullrich K.K."/>
            <person name="Haas F.B."/>
            <person name="Vanderstraeten L."/>
            <person name="Becker D."/>
            <person name="Lang D."/>
            <person name="Vosolsobe S."/>
            <person name="Rombauts S."/>
            <person name="Wilhelmsson P.K.I."/>
            <person name="Janitza P."/>
            <person name="Kern R."/>
            <person name="Heyl A."/>
            <person name="Rumpler F."/>
            <person name="Villalobos L.I.A.C."/>
            <person name="Clay J.M."/>
            <person name="Skokan R."/>
            <person name="Toyoda A."/>
            <person name="Suzuki Y."/>
            <person name="Kagoshima H."/>
            <person name="Schijlen E."/>
            <person name="Tajeshwar N."/>
            <person name="Catarino B."/>
            <person name="Hetherington A.J."/>
            <person name="Saltykova A."/>
            <person name="Bonnot C."/>
            <person name="Breuninger H."/>
            <person name="Symeonidi A."/>
            <person name="Radhakrishnan G.V."/>
            <person name="Van Nieuwerburgh F."/>
            <person name="Deforce D."/>
            <person name="Chang C."/>
            <person name="Karol K.G."/>
            <person name="Hedrich R."/>
            <person name="Ulvskov P."/>
            <person name="Glockner G."/>
            <person name="Delwiche C.F."/>
            <person name="Petrasek J."/>
            <person name="Van de Peer Y."/>
            <person name="Friml J."/>
            <person name="Beilby M."/>
            <person name="Dolan L."/>
            <person name="Kohara Y."/>
            <person name="Sugano S."/>
            <person name="Fujiyama A."/>
            <person name="Delaux P.-M."/>
            <person name="Quint M."/>
            <person name="TheiBen G."/>
            <person name="Hagemann M."/>
            <person name="Harholt J."/>
            <person name="Dunand C."/>
            <person name="Zachgo S."/>
            <person name="Langdale J."/>
            <person name="Maumus F."/>
            <person name="Straeten D.V.D."/>
            <person name="Gould S.B."/>
            <person name="Rensing S.A."/>
        </authorList>
    </citation>
    <scope>NUCLEOTIDE SEQUENCE [LARGE SCALE GENOMIC DNA]</scope>
    <source>
        <strain evidence="2 3">S276</strain>
    </source>
</reference>
<evidence type="ECO:0000259" key="1">
    <source>
        <dbReference type="SMART" id="SM00849"/>
    </source>
</evidence>
<dbReference type="InterPro" id="IPR036388">
    <property type="entry name" value="WH-like_DNA-bd_sf"/>
</dbReference>
<sequence>MTGSVSKQQIPVNGQDRRWIKGKEAVWWSVSGNATLPRIGPLVLHLVLMSQPNVMGDLKERVAHGMCAMAYPPGFLVIPMRSAAVHPFSTTNLLVFDPPRENTAGKVHEMYLAKDAVGVPPVSAMDRSQSNNGVLTEVNGDCLVVDPGAMPGIAQQQLATIINALEGQLLVFLTHHHRDHVEGLSIIEQHKPEALVLGHKETLRRIGNVGRKLVKHCVGRGTSITIRNETLLVVPAAGHTIGHLALFHVPTRILVAGDHCTGEGTILLDDRSGGDMEDYGNTTIMFMDLQARVLIPMHGQPSFCPGVMLRMYRKHPIDRESRILSAIRRGANTVYTIVADAYADTPVPRWPSAGRNVLLHVKLLHKKERLPEASERAVKVCLYFDVCILVNFWLS</sequence>
<proteinExistence type="predicted"/>
<dbReference type="InterPro" id="IPR050662">
    <property type="entry name" value="Sec-metab_biosynth-thioest"/>
</dbReference>
<dbReference type="InterPro" id="IPR001279">
    <property type="entry name" value="Metallo-B-lactamas"/>
</dbReference>
<feature type="domain" description="Metallo-beta-lactamase" evidence="1">
    <location>
        <begin position="130"/>
        <end position="298"/>
    </location>
</feature>